<dbReference type="InterPro" id="IPR019979">
    <property type="entry name" value="Ribosomal_uS17_CS"/>
</dbReference>
<evidence type="ECO:0000313" key="9">
    <source>
        <dbReference type="Proteomes" id="UP000034471"/>
    </source>
</evidence>
<dbReference type="PANTHER" id="PTHR10744:SF1">
    <property type="entry name" value="SMALL RIBOSOMAL SUBUNIT PROTEIN US17M"/>
    <property type="match status" value="1"/>
</dbReference>
<dbReference type="PANTHER" id="PTHR10744">
    <property type="entry name" value="40S RIBOSOMAL PROTEIN S11 FAMILY MEMBER"/>
    <property type="match status" value="1"/>
</dbReference>
<keyword evidence="5 6" id="KW-0687">Ribonucleoprotein</keyword>
<dbReference type="GO" id="GO:0006412">
    <property type="term" value="P:translation"/>
    <property type="evidence" value="ECO:0007669"/>
    <property type="project" value="UniProtKB-UniRule"/>
</dbReference>
<dbReference type="AlphaFoldDB" id="A0A0G0JN89"/>
<comment type="similarity">
    <text evidence="1 6 7">Belongs to the universal ribosomal protein uS17 family.</text>
</comment>
<accession>A0A0G0JN89</accession>
<dbReference type="SUPFAM" id="SSF50249">
    <property type="entry name" value="Nucleic acid-binding proteins"/>
    <property type="match status" value="1"/>
</dbReference>
<keyword evidence="3 6" id="KW-0694">RNA-binding</keyword>
<dbReference type="InterPro" id="IPR019984">
    <property type="entry name" value="Ribosomal_uS17_bact/chlr"/>
</dbReference>
<dbReference type="HAMAP" id="MF_01345_B">
    <property type="entry name" value="Ribosomal_uS17_B"/>
    <property type="match status" value="1"/>
</dbReference>
<dbReference type="CDD" id="cd00364">
    <property type="entry name" value="Ribosomal_uS17"/>
    <property type="match status" value="1"/>
</dbReference>
<dbReference type="PRINTS" id="PR00973">
    <property type="entry name" value="RIBOSOMALS17"/>
</dbReference>
<dbReference type="Pfam" id="PF00366">
    <property type="entry name" value="Ribosomal_S17"/>
    <property type="match status" value="1"/>
</dbReference>
<proteinExistence type="inferred from homology"/>
<dbReference type="EMBL" id="LBTJ01000012">
    <property type="protein sequence ID" value="KKQ38314.1"/>
    <property type="molecule type" value="Genomic_DNA"/>
</dbReference>
<keyword evidence="2 6" id="KW-0699">rRNA-binding</keyword>
<comment type="function">
    <text evidence="6">One of the primary rRNA binding proteins, it binds specifically to the 5'-end of 16S ribosomal RNA.</text>
</comment>
<dbReference type="GO" id="GO:0003735">
    <property type="term" value="F:structural constituent of ribosome"/>
    <property type="evidence" value="ECO:0007669"/>
    <property type="project" value="UniProtKB-UniRule"/>
</dbReference>
<dbReference type="InterPro" id="IPR000266">
    <property type="entry name" value="Ribosomal_uS17"/>
</dbReference>
<gene>
    <name evidence="6" type="primary">rpsQ</name>
    <name evidence="8" type="ORF">US54_C0012G0011</name>
</gene>
<keyword evidence="4 6" id="KW-0689">Ribosomal protein</keyword>
<sequence>MSKQITGTVVSTAMQKTIVIQTERRYRHPLYLKVITKHKKFKAHNDLGNIHIGDKVMIQETRPISKETHHTVISKIGSKKK</sequence>
<dbReference type="InterPro" id="IPR012340">
    <property type="entry name" value="NA-bd_OB-fold"/>
</dbReference>
<comment type="subunit">
    <text evidence="6">Part of the 30S ribosomal subunit.</text>
</comment>
<evidence type="ECO:0000256" key="5">
    <source>
        <dbReference type="ARBA" id="ARBA00023274"/>
    </source>
</evidence>
<name>A0A0G0JN89_9BACT</name>
<dbReference type="GO" id="GO:0019843">
    <property type="term" value="F:rRNA binding"/>
    <property type="evidence" value="ECO:0007669"/>
    <property type="project" value="UniProtKB-UniRule"/>
</dbReference>
<organism evidence="8 9">
    <name type="scientific">Candidatus Roizmanbacteria bacterium GW2011_GWA2_37_7</name>
    <dbReference type="NCBI Taxonomy" id="1618481"/>
    <lineage>
        <taxon>Bacteria</taxon>
        <taxon>Candidatus Roizmaniibacteriota</taxon>
    </lineage>
</organism>
<evidence type="ECO:0000256" key="1">
    <source>
        <dbReference type="ARBA" id="ARBA00010254"/>
    </source>
</evidence>
<evidence type="ECO:0000256" key="2">
    <source>
        <dbReference type="ARBA" id="ARBA00022730"/>
    </source>
</evidence>
<dbReference type="GO" id="GO:0022627">
    <property type="term" value="C:cytosolic small ribosomal subunit"/>
    <property type="evidence" value="ECO:0007669"/>
    <property type="project" value="UniProtKB-UniRule"/>
</dbReference>
<reference evidence="8 9" key="1">
    <citation type="journal article" date="2015" name="Nature">
        <title>rRNA introns, odd ribosomes, and small enigmatic genomes across a large radiation of phyla.</title>
        <authorList>
            <person name="Brown C.T."/>
            <person name="Hug L.A."/>
            <person name="Thomas B.C."/>
            <person name="Sharon I."/>
            <person name="Castelle C.J."/>
            <person name="Singh A."/>
            <person name="Wilkins M.J."/>
            <person name="Williams K.H."/>
            <person name="Banfield J.F."/>
        </authorList>
    </citation>
    <scope>NUCLEOTIDE SEQUENCE [LARGE SCALE GENOMIC DNA]</scope>
</reference>
<evidence type="ECO:0000256" key="4">
    <source>
        <dbReference type="ARBA" id="ARBA00022980"/>
    </source>
</evidence>
<dbReference type="STRING" id="1618481.US54_C0012G0011"/>
<dbReference type="Gene3D" id="2.40.50.140">
    <property type="entry name" value="Nucleic acid-binding proteins"/>
    <property type="match status" value="1"/>
</dbReference>
<evidence type="ECO:0000256" key="6">
    <source>
        <dbReference type="HAMAP-Rule" id="MF_01345"/>
    </source>
</evidence>
<dbReference type="PROSITE" id="PS00056">
    <property type="entry name" value="RIBOSOMAL_S17"/>
    <property type="match status" value="1"/>
</dbReference>
<dbReference type="NCBIfam" id="NF004123">
    <property type="entry name" value="PRK05610.1"/>
    <property type="match status" value="1"/>
</dbReference>
<comment type="caution">
    <text evidence="8">The sequence shown here is derived from an EMBL/GenBank/DDBJ whole genome shotgun (WGS) entry which is preliminary data.</text>
</comment>
<evidence type="ECO:0000313" key="8">
    <source>
        <dbReference type="EMBL" id="KKQ38314.1"/>
    </source>
</evidence>
<dbReference type="NCBIfam" id="TIGR03635">
    <property type="entry name" value="uS17_bact"/>
    <property type="match status" value="1"/>
</dbReference>
<evidence type="ECO:0000256" key="3">
    <source>
        <dbReference type="ARBA" id="ARBA00022884"/>
    </source>
</evidence>
<evidence type="ECO:0000256" key="7">
    <source>
        <dbReference type="RuleBase" id="RU003872"/>
    </source>
</evidence>
<dbReference type="Proteomes" id="UP000034471">
    <property type="component" value="Unassembled WGS sequence"/>
</dbReference>
<protein>
    <recommendedName>
        <fullName evidence="6">Small ribosomal subunit protein uS17</fullName>
    </recommendedName>
</protein>